<keyword evidence="5" id="KW-0966">Cell projection</keyword>
<name>A0A2K1P3Z0_9BACT</name>
<reference evidence="5 6" key="1">
    <citation type="submission" date="2013-12" db="EMBL/GenBank/DDBJ databases">
        <title>Comparative genomics of Petrotoga isolates.</title>
        <authorList>
            <person name="Nesbo C.L."/>
            <person name="Charchuk R."/>
            <person name="Chow K."/>
        </authorList>
    </citation>
    <scope>NUCLEOTIDE SEQUENCE [LARGE SCALE GENOMIC DNA]</scope>
    <source>
        <strain evidence="5 6">DSM 10691</strain>
    </source>
</reference>
<evidence type="ECO:0000256" key="1">
    <source>
        <dbReference type="ARBA" id="ARBA00022490"/>
    </source>
</evidence>
<organism evidence="5 6">
    <name type="scientific">Petrotoga miotherma DSM 10691</name>
    <dbReference type="NCBI Taxonomy" id="1434326"/>
    <lineage>
        <taxon>Bacteria</taxon>
        <taxon>Thermotogati</taxon>
        <taxon>Thermotogota</taxon>
        <taxon>Thermotogae</taxon>
        <taxon>Petrotogales</taxon>
        <taxon>Petrotogaceae</taxon>
        <taxon>Petrotoga</taxon>
    </lineage>
</organism>
<dbReference type="OrthoDB" id="9801235at2"/>
<evidence type="ECO:0000256" key="3">
    <source>
        <dbReference type="ARBA" id="ARBA00022845"/>
    </source>
</evidence>
<dbReference type="SUPFAM" id="SSF141457">
    <property type="entry name" value="BH3618-like"/>
    <property type="match status" value="1"/>
</dbReference>
<evidence type="ECO:0000256" key="2">
    <source>
        <dbReference type="ARBA" id="ARBA00022795"/>
    </source>
</evidence>
<evidence type="ECO:0000313" key="5">
    <source>
        <dbReference type="EMBL" id="PNR97490.1"/>
    </source>
</evidence>
<dbReference type="Pfam" id="PF02623">
    <property type="entry name" value="FliW"/>
    <property type="match status" value="1"/>
</dbReference>
<keyword evidence="5" id="KW-0282">Flagellum</keyword>
<comment type="similarity">
    <text evidence="4">Belongs to the FliW family.</text>
</comment>
<accession>A0A2K1P3Z0</accession>
<dbReference type="EMBL" id="AZRM01000063">
    <property type="protein sequence ID" value="PNR97490.1"/>
    <property type="molecule type" value="Genomic_DNA"/>
</dbReference>
<comment type="caution">
    <text evidence="5">The sequence shown here is derived from an EMBL/GenBank/DDBJ whole genome shotgun (WGS) entry which is preliminary data.</text>
</comment>
<dbReference type="InterPro" id="IPR003775">
    <property type="entry name" value="Flagellar_assembly_factor_FliW"/>
</dbReference>
<keyword evidence="2 4" id="KW-1005">Bacterial flagellum biogenesis</keyword>
<comment type="subcellular location">
    <subcellularLocation>
        <location evidence="4">Cytoplasm</location>
    </subcellularLocation>
</comment>
<comment type="function">
    <text evidence="4">Acts as an anti-CsrA protein, binds CsrA and prevents it from repressing translation of its target genes, one of which is flagellin. Binds to flagellin and participates in the assembly of the flagellum.</text>
</comment>
<keyword evidence="5" id="KW-0969">Cilium</keyword>
<proteinExistence type="inferred from homology"/>
<keyword evidence="1 4" id="KW-0963">Cytoplasm</keyword>
<gene>
    <name evidence="4" type="primary">fliW</name>
    <name evidence="5" type="ORF">X928_09580</name>
</gene>
<dbReference type="PANTHER" id="PTHR39190">
    <property type="entry name" value="FLAGELLAR ASSEMBLY FACTOR FLIW"/>
    <property type="match status" value="1"/>
</dbReference>
<dbReference type="GO" id="GO:0044780">
    <property type="term" value="P:bacterial-type flagellum assembly"/>
    <property type="evidence" value="ECO:0007669"/>
    <property type="project" value="UniProtKB-UniRule"/>
</dbReference>
<dbReference type="GO" id="GO:0005737">
    <property type="term" value="C:cytoplasm"/>
    <property type="evidence" value="ECO:0007669"/>
    <property type="project" value="UniProtKB-SubCell"/>
</dbReference>
<dbReference type="GO" id="GO:0006417">
    <property type="term" value="P:regulation of translation"/>
    <property type="evidence" value="ECO:0007669"/>
    <property type="project" value="UniProtKB-KW"/>
</dbReference>
<dbReference type="AlphaFoldDB" id="A0A2K1P3Z0"/>
<protein>
    <recommendedName>
        <fullName evidence="4">Flagellar assembly factor FliW</fullName>
    </recommendedName>
</protein>
<keyword evidence="3 4" id="KW-0810">Translation regulation</keyword>
<evidence type="ECO:0000313" key="6">
    <source>
        <dbReference type="Proteomes" id="UP000236199"/>
    </source>
</evidence>
<dbReference type="RefSeq" id="WP_103079472.1">
    <property type="nucleotide sequence ID" value="NZ_AZRM01000063.1"/>
</dbReference>
<dbReference type="PANTHER" id="PTHR39190:SF1">
    <property type="entry name" value="FLAGELLAR ASSEMBLY FACTOR FLIW"/>
    <property type="match status" value="1"/>
</dbReference>
<dbReference type="Gene3D" id="2.30.290.10">
    <property type="entry name" value="BH3618-like"/>
    <property type="match status" value="1"/>
</dbReference>
<sequence>MIKEYETKLGSVKIDTERTIIFEYGIPGFENLKQFVLLEPEDTYPIMWLASLEDKNVAFPVTFPQLIRNDYQFTLPQDLTEYLELAKPEDAIILSILTIPEKEDEITINLAAPIIISQKNRKGVQYLIENEEYKIRHLLKEELERSKAILSVQKDGE</sequence>
<dbReference type="Proteomes" id="UP000236199">
    <property type="component" value="Unassembled WGS sequence"/>
</dbReference>
<dbReference type="InterPro" id="IPR024046">
    <property type="entry name" value="Flagellar_assmbl_FliW_dom_sf"/>
</dbReference>
<dbReference type="NCBIfam" id="NF009793">
    <property type="entry name" value="PRK13285.1-1"/>
    <property type="match status" value="1"/>
</dbReference>
<keyword evidence="6" id="KW-1185">Reference proteome</keyword>
<dbReference type="HAMAP" id="MF_01185">
    <property type="entry name" value="FliW"/>
    <property type="match status" value="1"/>
</dbReference>
<comment type="subunit">
    <text evidence="4">Interacts with translational regulator CsrA and flagellin(s).</text>
</comment>
<keyword evidence="4" id="KW-0143">Chaperone</keyword>
<evidence type="ECO:0000256" key="4">
    <source>
        <dbReference type="HAMAP-Rule" id="MF_01185"/>
    </source>
</evidence>